<comment type="caution">
    <text evidence="1">The sequence shown here is derived from an EMBL/GenBank/DDBJ whole genome shotgun (WGS) entry which is preliminary data.</text>
</comment>
<protein>
    <submittedName>
        <fullName evidence="1">Uncharacterized protein</fullName>
    </submittedName>
</protein>
<accession>A0A8J3NEP4</accession>
<dbReference type="RefSeq" id="WP_203664971.1">
    <property type="nucleotide sequence ID" value="NZ_BAAAZM010000036.1"/>
</dbReference>
<reference evidence="1" key="1">
    <citation type="submission" date="2021-01" db="EMBL/GenBank/DDBJ databases">
        <title>Whole genome shotgun sequence of Actinocatenispora rupis NBRC 107355.</title>
        <authorList>
            <person name="Komaki H."/>
            <person name="Tamura T."/>
        </authorList>
    </citation>
    <scope>NUCLEOTIDE SEQUENCE</scope>
    <source>
        <strain evidence="1">NBRC 107355</strain>
    </source>
</reference>
<proteinExistence type="predicted"/>
<evidence type="ECO:0000313" key="2">
    <source>
        <dbReference type="Proteomes" id="UP000612808"/>
    </source>
</evidence>
<dbReference type="EMBL" id="BOMB01000056">
    <property type="protein sequence ID" value="GID16296.1"/>
    <property type="molecule type" value="Genomic_DNA"/>
</dbReference>
<gene>
    <name evidence="1" type="ORF">Aru02nite_71850</name>
</gene>
<dbReference type="Proteomes" id="UP000612808">
    <property type="component" value="Unassembled WGS sequence"/>
</dbReference>
<name>A0A8J3NEP4_9ACTN</name>
<sequence length="52" mass="5452">MRVIAARTVTGGAGVAEQRTGQRDGSWPVRYAAYLVAEQAGTPPAHLTGEAR</sequence>
<organism evidence="1 2">
    <name type="scientific">Actinocatenispora rupis</name>
    <dbReference type="NCBI Taxonomy" id="519421"/>
    <lineage>
        <taxon>Bacteria</taxon>
        <taxon>Bacillati</taxon>
        <taxon>Actinomycetota</taxon>
        <taxon>Actinomycetes</taxon>
        <taxon>Micromonosporales</taxon>
        <taxon>Micromonosporaceae</taxon>
        <taxon>Actinocatenispora</taxon>
    </lineage>
</organism>
<evidence type="ECO:0000313" key="1">
    <source>
        <dbReference type="EMBL" id="GID16296.1"/>
    </source>
</evidence>
<keyword evidence="2" id="KW-1185">Reference proteome</keyword>
<dbReference type="AlphaFoldDB" id="A0A8J3NEP4"/>